<keyword evidence="5" id="KW-1185">Reference proteome</keyword>
<evidence type="ECO:0000256" key="3">
    <source>
        <dbReference type="SAM" id="MobiDB-lite"/>
    </source>
</evidence>
<sequence>WQKSKICEFGIAETDCESRENEDAQEVEDYISKNRKLVGTEYCTQELREETPGREETRIDPPDGQQDSENEKNKEKTLGKEVLLLMQALNTLATPEEKLAALCKKYADLLEESRNVQRQMKMLQKKQAQVVKEKVHLQSEHSKAILARSKLESLCRELQRHNKTLKEENMQQAREEEERRKEATVHFQITLNEIQAQLEQHGVHNAKLRQENIELGEKLKKLVEQYALREEVSKPF</sequence>
<dbReference type="Pfam" id="PF09728">
    <property type="entry name" value="Taxilin"/>
    <property type="match status" value="1"/>
</dbReference>
<evidence type="ECO:0000256" key="1">
    <source>
        <dbReference type="ARBA" id="ARBA00009550"/>
    </source>
</evidence>
<protein>
    <submittedName>
        <fullName evidence="4">Taxilin gamma</fullName>
    </submittedName>
</protein>
<reference evidence="4" key="2">
    <citation type="submission" date="2025-09" db="UniProtKB">
        <authorList>
            <consortium name="Ensembl"/>
        </authorList>
    </citation>
    <scope>IDENTIFICATION</scope>
</reference>
<evidence type="ECO:0000313" key="5">
    <source>
        <dbReference type="Proteomes" id="UP000694559"/>
    </source>
</evidence>
<dbReference type="PANTHER" id="PTHR16127:SF14">
    <property type="entry name" value="GAMMA-TAXILIN"/>
    <property type="match status" value="1"/>
</dbReference>
<dbReference type="GO" id="GO:0019905">
    <property type="term" value="F:syntaxin binding"/>
    <property type="evidence" value="ECO:0007669"/>
    <property type="project" value="InterPro"/>
</dbReference>
<dbReference type="OrthoDB" id="425555at2759"/>
<feature type="compositionally biased region" description="Basic and acidic residues" evidence="3">
    <location>
        <begin position="46"/>
        <end position="61"/>
    </location>
</feature>
<name>A0A8C6Y820_NAJNA</name>
<dbReference type="InterPro" id="IPR026183">
    <property type="entry name" value="Taxilin_fam"/>
</dbReference>
<accession>A0A8C6Y820</accession>
<dbReference type="PANTHER" id="PTHR16127">
    <property type="entry name" value="TAXILIN"/>
    <property type="match status" value="1"/>
</dbReference>
<dbReference type="Ensembl" id="ENSNNAT00000026154.1">
    <property type="protein sequence ID" value="ENSNNAP00000024949.1"/>
    <property type="gene ID" value="ENSNNAG00000016235.1"/>
</dbReference>
<dbReference type="GO" id="GO:0051726">
    <property type="term" value="P:regulation of cell cycle"/>
    <property type="evidence" value="ECO:0007669"/>
    <property type="project" value="TreeGrafter"/>
</dbReference>
<dbReference type="Proteomes" id="UP000694559">
    <property type="component" value="Unplaced"/>
</dbReference>
<gene>
    <name evidence="4" type="primary">TXLNG</name>
</gene>
<proteinExistence type="inferred from homology"/>
<organism evidence="4 5">
    <name type="scientific">Naja naja</name>
    <name type="common">Indian cobra</name>
    <dbReference type="NCBI Taxonomy" id="35670"/>
    <lineage>
        <taxon>Eukaryota</taxon>
        <taxon>Metazoa</taxon>
        <taxon>Chordata</taxon>
        <taxon>Craniata</taxon>
        <taxon>Vertebrata</taxon>
        <taxon>Euteleostomi</taxon>
        <taxon>Lepidosauria</taxon>
        <taxon>Squamata</taxon>
        <taxon>Bifurcata</taxon>
        <taxon>Unidentata</taxon>
        <taxon>Episquamata</taxon>
        <taxon>Toxicofera</taxon>
        <taxon>Serpentes</taxon>
        <taxon>Colubroidea</taxon>
        <taxon>Elapidae</taxon>
        <taxon>Elapinae</taxon>
        <taxon>Naja</taxon>
    </lineage>
</organism>
<reference evidence="4" key="1">
    <citation type="submission" date="2025-08" db="UniProtKB">
        <authorList>
            <consortium name="Ensembl"/>
        </authorList>
    </citation>
    <scope>IDENTIFICATION</scope>
</reference>
<evidence type="ECO:0000256" key="2">
    <source>
        <dbReference type="SAM" id="Coils"/>
    </source>
</evidence>
<dbReference type="AlphaFoldDB" id="A0A8C6Y820"/>
<feature type="coiled-coil region" evidence="2">
    <location>
        <begin position="99"/>
        <end position="225"/>
    </location>
</feature>
<feature type="region of interest" description="Disordered" evidence="3">
    <location>
        <begin position="43"/>
        <end position="73"/>
    </location>
</feature>
<dbReference type="GeneTree" id="ENSGT00940000155463"/>
<evidence type="ECO:0000313" key="4">
    <source>
        <dbReference type="Ensembl" id="ENSNNAP00000024949.1"/>
    </source>
</evidence>
<keyword evidence="2" id="KW-0175">Coiled coil</keyword>
<comment type="similarity">
    <text evidence="1">Belongs to the taxilin family.</text>
</comment>